<dbReference type="Proteomes" id="UP001304671">
    <property type="component" value="Unassembled WGS sequence"/>
</dbReference>
<gene>
    <name evidence="1" type="ORF">VB264_04090</name>
</gene>
<dbReference type="EMBL" id="JAYFUL010000005">
    <property type="protein sequence ID" value="MEA5256952.1"/>
    <property type="molecule type" value="Genomic_DNA"/>
</dbReference>
<dbReference type="SUPFAM" id="SSF52540">
    <property type="entry name" value="P-loop containing nucleoside triphosphate hydrolases"/>
    <property type="match status" value="1"/>
</dbReference>
<sequence>MSKFNYPVSDPFEARAVTEPTFEENIFESNLYVNLDQVRGNEYLNDIKFDLGIGDDGSFHLTKEYVKLIFSGHIGSGKTIELKRLHHELNQPSQYFSVFISIEEELEISRFEPEDFYVLLITKLITQLQENGISRNTESLKELAKMFFSDTEVKKEISESIKDEIGVNVEASIGFLDFFKIGGSLKNLLAGETKTAKVVREVTRKNLLHLTQLLNDYLSDIRTDIQNKDLGQDILFIIDGTEKIMFEKYETLFVRDANVLIGINANMIVTVRIDGFYQVEKSPTQFTNRYVVPMIRTDTPENGKALCKIIEKRINTNIFFEDTQALDKCIYYSGGCIRQLFRIVSAAIRRTRGNSKINIAIVESVVDEIGNTMREGIDKSYIKILQDGDFEPAEIKVKAMLYSTLLLKYNGKSSIKINPILEKYLRNANELSA</sequence>
<comment type="caution">
    <text evidence="1">The sequence shown here is derived from an EMBL/GenBank/DDBJ whole genome shotgun (WGS) entry which is preliminary data.</text>
</comment>
<accession>A0ABU5QIS1</accession>
<dbReference type="RefSeq" id="WP_323247012.1">
    <property type="nucleotide sequence ID" value="NZ_JAYFUL010000005.1"/>
</dbReference>
<dbReference type="InterPro" id="IPR027417">
    <property type="entry name" value="P-loop_NTPase"/>
</dbReference>
<protein>
    <submittedName>
        <fullName evidence="1">Uncharacterized protein</fullName>
    </submittedName>
</protein>
<evidence type="ECO:0000313" key="2">
    <source>
        <dbReference type="Proteomes" id="UP001304671"/>
    </source>
</evidence>
<organism evidence="1 2">
    <name type="scientific">Arcicella aquatica</name>
    <dbReference type="NCBI Taxonomy" id="217141"/>
    <lineage>
        <taxon>Bacteria</taxon>
        <taxon>Pseudomonadati</taxon>
        <taxon>Bacteroidota</taxon>
        <taxon>Cytophagia</taxon>
        <taxon>Cytophagales</taxon>
        <taxon>Flectobacillaceae</taxon>
        <taxon>Arcicella</taxon>
    </lineage>
</organism>
<keyword evidence="2" id="KW-1185">Reference proteome</keyword>
<reference evidence="1 2" key="1">
    <citation type="submission" date="2023-12" db="EMBL/GenBank/DDBJ databases">
        <title>Novel species of the genus Arcicella isolated from rivers.</title>
        <authorList>
            <person name="Lu H."/>
        </authorList>
    </citation>
    <scope>NUCLEOTIDE SEQUENCE [LARGE SCALE GENOMIC DNA]</scope>
    <source>
        <strain evidence="1 2">LMG 21963</strain>
    </source>
</reference>
<evidence type="ECO:0000313" key="1">
    <source>
        <dbReference type="EMBL" id="MEA5256952.1"/>
    </source>
</evidence>
<proteinExistence type="predicted"/>
<name>A0ABU5QIS1_9BACT</name>